<evidence type="ECO:0000256" key="1">
    <source>
        <dbReference type="ARBA" id="ARBA00004365"/>
    </source>
</evidence>
<evidence type="ECO:0000256" key="3">
    <source>
        <dbReference type="ARBA" id="ARBA00005709"/>
    </source>
</evidence>
<dbReference type="SUPFAM" id="SSF64518">
    <property type="entry name" value="Phase 1 flagellin"/>
    <property type="match status" value="1"/>
</dbReference>
<evidence type="ECO:0000259" key="7">
    <source>
        <dbReference type="Pfam" id="PF00669"/>
    </source>
</evidence>
<dbReference type="Proteomes" id="UP000628710">
    <property type="component" value="Unassembled WGS sequence"/>
</dbReference>
<gene>
    <name evidence="8" type="primary">flgL</name>
    <name evidence="8" type="ORF">I8J31_19200</name>
</gene>
<organism evidence="8 9">
    <name type="scientific">Marinomonas transparens</name>
    <dbReference type="NCBI Taxonomy" id="2795388"/>
    <lineage>
        <taxon>Bacteria</taxon>
        <taxon>Pseudomonadati</taxon>
        <taxon>Pseudomonadota</taxon>
        <taxon>Gammaproteobacteria</taxon>
        <taxon>Oceanospirillales</taxon>
        <taxon>Oceanospirillaceae</taxon>
        <taxon>Marinomonas</taxon>
    </lineage>
</organism>
<keyword evidence="4" id="KW-0964">Secreted</keyword>
<feature type="domain" description="Flagellin N-terminal" evidence="7">
    <location>
        <begin position="5"/>
        <end position="141"/>
    </location>
</feature>
<comment type="caution">
    <text evidence="8">The sequence shown here is derived from an EMBL/GenBank/DDBJ whole genome shotgun (WGS) entry which is preliminary data.</text>
</comment>
<sequence length="439" mass="47886">MRVTNNLIYGQSSQAITSANDRLLTIQDKINKQTNITKASDDPVGARAVLQYQVSNEKLAQYDEAMKMATSNLEYQEVALDSLNGFLDEAKTLFIQAQNDVNTQTDVDAITQQLSMIVESMAELMNSKSADGSYIFAGTDTKSPAFVIGSDGRYQWVGNEGQKHVQIAENMQMAVTNSGKHLFQDIWTHHNFNARVKGGDVELIAKVRNQGSFNKFIDKYYNPVDSEANKFVLTTRKPGADGTGSRSSETNTAEALDVSPQDDKENSDDYYGLPGEYVVTNYKGEEIAAGPYVAGRPILFGGMTFTLKAAPGEKVDISLIAPKRDNVLNQINDSIRALSDKEASIDEREEAIFNATTSINNTQRVVGEGRSSIGARLNTLANREDFSAANHLSNAVTQEKIGGLDVAAAASELSMAESALTASQKLFSRINNLSLFNQI</sequence>
<name>A0A934JTR0_9GAMM</name>
<keyword evidence="9" id="KW-1185">Reference proteome</keyword>
<evidence type="ECO:0000256" key="6">
    <source>
        <dbReference type="SAM" id="MobiDB-lite"/>
    </source>
</evidence>
<dbReference type="PANTHER" id="PTHR42792:SF1">
    <property type="entry name" value="FLAGELLAR HOOK-ASSOCIATED PROTEIN 3"/>
    <property type="match status" value="1"/>
</dbReference>
<comment type="subcellular location">
    <subcellularLocation>
        <location evidence="1">Bacterial flagellum</location>
    </subcellularLocation>
    <subcellularLocation>
        <location evidence="2">Secreted</location>
    </subcellularLocation>
</comment>
<reference evidence="8" key="1">
    <citation type="submission" date="2020-12" db="EMBL/GenBank/DDBJ databases">
        <title>Marinomonas arctica sp. nov., a psychrotolerant bacterium isolated from the Arctic.</title>
        <authorList>
            <person name="Zhang Y."/>
        </authorList>
    </citation>
    <scope>NUCLEOTIDE SEQUENCE</scope>
    <source>
        <strain evidence="8">C1424</strain>
    </source>
</reference>
<dbReference type="EMBL" id="JAEMNX010000032">
    <property type="protein sequence ID" value="MBJ7539804.1"/>
    <property type="molecule type" value="Genomic_DNA"/>
</dbReference>
<feature type="region of interest" description="Disordered" evidence="6">
    <location>
        <begin position="235"/>
        <end position="269"/>
    </location>
</feature>
<evidence type="ECO:0000313" key="8">
    <source>
        <dbReference type="EMBL" id="MBJ7539804.1"/>
    </source>
</evidence>
<feature type="compositionally biased region" description="Polar residues" evidence="6">
    <location>
        <begin position="244"/>
        <end position="253"/>
    </location>
</feature>
<dbReference type="InterPro" id="IPR013384">
    <property type="entry name" value="Flagell_FlgL"/>
</dbReference>
<dbReference type="NCBIfam" id="TIGR02550">
    <property type="entry name" value="flagell_flgL"/>
    <property type="match status" value="1"/>
</dbReference>
<dbReference type="AlphaFoldDB" id="A0A934JTR0"/>
<dbReference type="GO" id="GO:0005576">
    <property type="term" value="C:extracellular region"/>
    <property type="evidence" value="ECO:0007669"/>
    <property type="project" value="UniProtKB-SubCell"/>
</dbReference>
<evidence type="ECO:0000256" key="5">
    <source>
        <dbReference type="ARBA" id="ARBA00023143"/>
    </source>
</evidence>
<dbReference type="RefSeq" id="WP_199470198.1">
    <property type="nucleotide sequence ID" value="NZ_JAEMNX010000032.1"/>
</dbReference>
<evidence type="ECO:0000256" key="2">
    <source>
        <dbReference type="ARBA" id="ARBA00004613"/>
    </source>
</evidence>
<dbReference type="GO" id="GO:0009424">
    <property type="term" value="C:bacterial-type flagellum hook"/>
    <property type="evidence" value="ECO:0007669"/>
    <property type="project" value="InterPro"/>
</dbReference>
<dbReference type="InterPro" id="IPR001029">
    <property type="entry name" value="Flagellin_N"/>
</dbReference>
<keyword evidence="8" id="KW-0966">Cell projection</keyword>
<keyword evidence="8" id="KW-0969">Cilium</keyword>
<dbReference type="GO" id="GO:0071973">
    <property type="term" value="P:bacterial-type flagellum-dependent cell motility"/>
    <property type="evidence" value="ECO:0007669"/>
    <property type="project" value="InterPro"/>
</dbReference>
<dbReference type="PANTHER" id="PTHR42792">
    <property type="entry name" value="FLAGELLIN"/>
    <property type="match status" value="1"/>
</dbReference>
<comment type="similarity">
    <text evidence="3">Belongs to the bacterial flagellin family.</text>
</comment>
<protein>
    <submittedName>
        <fullName evidence="8">Flagellar hook-associated protein FlgL</fullName>
    </submittedName>
</protein>
<evidence type="ECO:0000256" key="4">
    <source>
        <dbReference type="ARBA" id="ARBA00022525"/>
    </source>
</evidence>
<dbReference type="GO" id="GO:0005198">
    <property type="term" value="F:structural molecule activity"/>
    <property type="evidence" value="ECO:0007669"/>
    <property type="project" value="InterPro"/>
</dbReference>
<dbReference type="InterPro" id="IPR001492">
    <property type="entry name" value="Flagellin"/>
</dbReference>
<dbReference type="Pfam" id="PF00669">
    <property type="entry name" value="Flagellin_N"/>
    <property type="match status" value="1"/>
</dbReference>
<dbReference type="Gene3D" id="1.20.1330.10">
    <property type="entry name" value="f41 fragment of flagellin, N-terminal domain"/>
    <property type="match status" value="2"/>
</dbReference>
<keyword evidence="8" id="KW-0282">Flagellum</keyword>
<proteinExistence type="inferred from homology"/>
<accession>A0A934JTR0</accession>
<evidence type="ECO:0000313" key="9">
    <source>
        <dbReference type="Proteomes" id="UP000628710"/>
    </source>
</evidence>
<keyword evidence="5" id="KW-0975">Bacterial flagellum</keyword>